<dbReference type="RefSeq" id="YP_010119263.1">
    <property type="nucleotide sequence ID" value="NC_056148.1"/>
</dbReference>
<proteinExistence type="predicted"/>
<feature type="transmembrane region" description="Helical" evidence="1">
    <location>
        <begin position="85"/>
        <end position="110"/>
    </location>
</feature>
<name>A0A7U1GFV2_9PEZI</name>
<feature type="domain" description="Homing endonuclease LAGLIDADG" evidence="2">
    <location>
        <begin position="200"/>
        <end position="266"/>
    </location>
</feature>
<reference evidence="3" key="1">
    <citation type="submission" date="2020-08" db="EMBL/GenBank/DDBJ databases">
        <title>Mitochondrial genome sequences of powdery mildew pathogens.</title>
        <authorList>
            <person name="Zaccaron A."/>
            <person name="Stergiopoulos I."/>
        </authorList>
    </citation>
    <scope>NUCLEOTIDE SEQUENCE</scope>
    <source>
        <strain evidence="3">UMSG1</strain>
    </source>
</reference>
<dbReference type="PANTHER" id="PTHR37520:SF1">
    <property type="entry name" value="INTRON-ENCODED DNA ENDONUCLEASE AI2A-RELATED"/>
    <property type="match status" value="1"/>
</dbReference>
<keyword evidence="3" id="KW-0378">Hydrolase</keyword>
<keyword evidence="1" id="KW-0472">Membrane</keyword>
<dbReference type="InterPro" id="IPR004860">
    <property type="entry name" value="LAGLIDADG_dom"/>
</dbReference>
<keyword evidence="3" id="KW-0496">Mitochondrion</keyword>
<dbReference type="Pfam" id="PF00961">
    <property type="entry name" value="LAGLIDADG_1"/>
    <property type="match status" value="2"/>
</dbReference>
<dbReference type="GO" id="GO:0004519">
    <property type="term" value="F:endonuclease activity"/>
    <property type="evidence" value="ECO:0007669"/>
    <property type="project" value="UniProtKB-KW"/>
</dbReference>
<organism evidence="3">
    <name type="scientific">Golovinomyces cichoracearum</name>
    <dbReference type="NCBI Taxonomy" id="62708"/>
    <lineage>
        <taxon>Eukaryota</taxon>
        <taxon>Fungi</taxon>
        <taxon>Dikarya</taxon>
        <taxon>Ascomycota</taxon>
        <taxon>Pezizomycotina</taxon>
        <taxon>Leotiomycetes</taxon>
        <taxon>Erysiphales</taxon>
        <taxon>Erysiphaceae</taxon>
        <taxon>Golovinomyces</taxon>
    </lineage>
</organism>
<protein>
    <submittedName>
        <fullName evidence="3">LAGLIDADG endonuclease domain-containing protein</fullName>
    </submittedName>
</protein>
<feature type="transmembrane region" description="Helical" evidence="1">
    <location>
        <begin position="122"/>
        <end position="142"/>
    </location>
</feature>
<geneLocation type="mitochondrion" evidence="3"/>
<evidence type="ECO:0000259" key="2">
    <source>
        <dbReference type="Pfam" id="PF00961"/>
    </source>
</evidence>
<sequence>MAREQYRKFFYMFRHQTIYVKFIFKGMPLLINNSQITKALNYYKRKTVKIYCNYISINLFNSFSNLRLLYINIKNNTYFIKGEKWKIIIISKLVGISEAIRLILINLWSIKPKIKLSIKASWFKSIILFFNTVFGLFKGSIFKRHCPLSNLNVIIDTTLLDSNENRKINQFKGLASTNNNEQGGSNPLKTRENLDFYEWLAGLIDGDGYFNLSKKGIARFNLVMDIRDKAAVTYIQQKLGGSIYKISNAKALKYQLTSKNNLINLINNVNGLIRNPTRLTQMNKLCIKYGITLIYPKPLTFNNGWLSGFIDSDGSVYVNVKSGQIFISASQKNMYLLEPLINIYGGRVDAIGAKIEAFKYIIYRKSELFNLIDKYFIKYPLRSAKASRVNLIKDFYNLRLYQNSEDLNKLNLWVKWKEKWDKYEG</sequence>
<keyword evidence="3" id="KW-0540">Nuclease</keyword>
<dbReference type="SUPFAM" id="SSF55608">
    <property type="entry name" value="Homing endonucleases"/>
    <property type="match status" value="2"/>
</dbReference>
<evidence type="ECO:0000256" key="1">
    <source>
        <dbReference type="SAM" id="Phobius"/>
    </source>
</evidence>
<dbReference type="InterPro" id="IPR027434">
    <property type="entry name" value="Homing_endonucl"/>
</dbReference>
<evidence type="ECO:0000313" key="3">
    <source>
        <dbReference type="EMBL" id="QQY98338.1"/>
    </source>
</evidence>
<keyword evidence="3" id="KW-0255">Endonuclease</keyword>
<dbReference type="GeneID" id="65320309"/>
<dbReference type="PANTHER" id="PTHR37520">
    <property type="entry name" value="INTRON-ENCODED DNA ENDONUCLEASE AI2A-RELATED"/>
    <property type="match status" value="1"/>
</dbReference>
<dbReference type="AlphaFoldDB" id="A0A7U1GFV2"/>
<gene>
    <name evidence="3" type="primary">nad5-i6</name>
</gene>
<keyword evidence="1" id="KW-0812">Transmembrane</keyword>
<dbReference type="Gene3D" id="3.10.28.10">
    <property type="entry name" value="Homing endonucleases"/>
    <property type="match status" value="2"/>
</dbReference>
<dbReference type="EMBL" id="MT880590">
    <property type="protein sequence ID" value="QQY98338.1"/>
    <property type="molecule type" value="Genomic_DNA"/>
</dbReference>
<feature type="domain" description="Homing endonuclease LAGLIDADG" evidence="2">
    <location>
        <begin position="306"/>
        <end position="395"/>
    </location>
</feature>
<keyword evidence="1" id="KW-1133">Transmembrane helix</keyword>
<accession>A0A7U1GFV2</accession>
<feature type="transmembrane region" description="Helical" evidence="1">
    <location>
        <begin position="51"/>
        <end position="73"/>
    </location>
</feature>